<accession>A0ABP7FJM1</accession>
<dbReference type="Proteomes" id="UP001501004">
    <property type="component" value="Unassembled WGS sequence"/>
</dbReference>
<sequence length="181" mass="20653">MIIEAGYDLFELFAPKLFAKPHAKGGNGTWVLALDENLRNQHMAKVGGDASDAIENRIPKFVKALNKRALRPVTYYAVAHLDTELHGGYSEPFEHFSETLRLAPELIEHELLSIYFSNGKSIYSDGPRYSFRDYFGYEHLPRNATIPGPHEYPCACLACTQHDEMLRRNRERYEATTTDES</sequence>
<gene>
    <name evidence="1" type="ORF">GCM10022239_13920</name>
</gene>
<reference evidence="2" key="1">
    <citation type="journal article" date="2019" name="Int. J. Syst. Evol. Microbiol.">
        <title>The Global Catalogue of Microorganisms (GCM) 10K type strain sequencing project: providing services to taxonomists for standard genome sequencing and annotation.</title>
        <authorList>
            <consortium name="The Broad Institute Genomics Platform"/>
            <consortium name="The Broad Institute Genome Sequencing Center for Infectious Disease"/>
            <person name="Wu L."/>
            <person name="Ma J."/>
        </authorList>
    </citation>
    <scope>NUCLEOTIDE SEQUENCE [LARGE SCALE GENOMIC DNA]</scope>
    <source>
        <strain evidence="2">JCM 16949</strain>
    </source>
</reference>
<protein>
    <submittedName>
        <fullName evidence="1">Uncharacterized protein</fullName>
    </submittedName>
</protein>
<proteinExistence type="predicted"/>
<evidence type="ECO:0000313" key="1">
    <source>
        <dbReference type="EMBL" id="GAA3739506.1"/>
    </source>
</evidence>
<dbReference type="RefSeq" id="WP_344755110.1">
    <property type="nucleotide sequence ID" value="NZ_BAABAE010000003.1"/>
</dbReference>
<keyword evidence="2" id="KW-1185">Reference proteome</keyword>
<organism evidence="1 2">
    <name type="scientific">Leifsonella bigeumensis</name>
    <dbReference type="NCBI Taxonomy" id="433643"/>
    <lineage>
        <taxon>Bacteria</taxon>
        <taxon>Bacillati</taxon>
        <taxon>Actinomycetota</taxon>
        <taxon>Actinomycetes</taxon>
        <taxon>Micrococcales</taxon>
        <taxon>Microbacteriaceae</taxon>
        <taxon>Leifsonella</taxon>
    </lineage>
</organism>
<comment type="caution">
    <text evidence="1">The sequence shown here is derived from an EMBL/GenBank/DDBJ whole genome shotgun (WGS) entry which is preliminary data.</text>
</comment>
<dbReference type="EMBL" id="BAABAE010000003">
    <property type="protein sequence ID" value="GAA3739506.1"/>
    <property type="molecule type" value="Genomic_DNA"/>
</dbReference>
<evidence type="ECO:0000313" key="2">
    <source>
        <dbReference type="Proteomes" id="UP001501004"/>
    </source>
</evidence>
<name>A0ABP7FJM1_9MICO</name>